<evidence type="ECO:0000259" key="8">
    <source>
        <dbReference type="PROSITE" id="PS50090"/>
    </source>
</evidence>
<dbReference type="CDD" id="cd00167">
    <property type="entry name" value="SANT"/>
    <property type="match status" value="2"/>
</dbReference>
<feature type="domain" description="HTH myb-type" evidence="9">
    <location>
        <begin position="69"/>
        <end position="123"/>
    </location>
</feature>
<organism evidence="10 11">
    <name type="scientific">Oryza rufipogon</name>
    <name type="common">Brownbeard rice</name>
    <name type="synonym">Asian wild rice</name>
    <dbReference type="NCBI Taxonomy" id="4529"/>
    <lineage>
        <taxon>Eukaryota</taxon>
        <taxon>Viridiplantae</taxon>
        <taxon>Streptophyta</taxon>
        <taxon>Embryophyta</taxon>
        <taxon>Tracheophyta</taxon>
        <taxon>Spermatophyta</taxon>
        <taxon>Magnoliopsida</taxon>
        <taxon>Liliopsida</taxon>
        <taxon>Poales</taxon>
        <taxon>Poaceae</taxon>
        <taxon>BOP clade</taxon>
        <taxon>Oryzoideae</taxon>
        <taxon>Oryzeae</taxon>
        <taxon>Oryzinae</taxon>
        <taxon>Oryza</taxon>
    </lineage>
</organism>
<reference evidence="11" key="1">
    <citation type="submission" date="2013-06" db="EMBL/GenBank/DDBJ databases">
        <authorList>
            <person name="Zhao Q."/>
        </authorList>
    </citation>
    <scope>NUCLEOTIDE SEQUENCE</scope>
    <source>
        <strain evidence="11">cv. W1943</strain>
    </source>
</reference>
<dbReference type="SMART" id="SM00717">
    <property type="entry name" value="SANT"/>
    <property type="match status" value="2"/>
</dbReference>
<dbReference type="Proteomes" id="UP000008022">
    <property type="component" value="Unassembled WGS sequence"/>
</dbReference>
<dbReference type="SUPFAM" id="SSF46689">
    <property type="entry name" value="Homeodomain-like"/>
    <property type="match status" value="1"/>
</dbReference>
<dbReference type="InterPro" id="IPR044676">
    <property type="entry name" value="EOBI/EOBII-like_plant"/>
</dbReference>
<keyword evidence="3" id="KW-0805">Transcription regulation</keyword>
<feature type="compositionally biased region" description="Basic residues" evidence="7">
    <location>
        <begin position="426"/>
        <end position="436"/>
    </location>
</feature>
<dbReference type="GO" id="GO:0043565">
    <property type="term" value="F:sequence-specific DNA binding"/>
    <property type="evidence" value="ECO:0007669"/>
    <property type="project" value="InterPro"/>
</dbReference>
<evidence type="ECO:0000256" key="2">
    <source>
        <dbReference type="ARBA" id="ARBA00022737"/>
    </source>
</evidence>
<feature type="domain" description="HTH myb-type" evidence="9">
    <location>
        <begin position="16"/>
        <end position="68"/>
    </location>
</feature>
<evidence type="ECO:0000256" key="5">
    <source>
        <dbReference type="ARBA" id="ARBA00023163"/>
    </source>
</evidence>
<dbReference type="InterPro" id="IPR009057">
    <property type="entry name" value="Homeodomain-like_sf"/>
</dbReference>
<evidence type="ECO:0000256" key="1">
    <source>
        <dbReference type="ARBA" id="ARBA00004123"/>
    </source>
</evidence>
<keyword evidence="2" id="KW-0677">Repeat</keyword>
<keyword evidence="6" id="KW-0539">Nucleus</keyword>
<reference evidence="10" key="2">
    <citation type="submission" date="2015-06" db="UniProtKB">
        <authorList>
            <consortium name="EnsemblPlants"/>
        </authorList>
    </citation>
    <scope>IDENTIFICATION</scope>
</reference>
<evidence type="ECO:0000256" key="6">
    <source>
        <dbReference type="ARBA" id="ARBA00023242"/>
    </source>
</evidence>
<proteinExistence type="predicted"/>
<dbReference type="InterPro" id="IPR017930">
    <property type="entry name" value="Myb_dom"/>
</dbReference>
<sequence>MMMAREVSSEEEAGGGDELRRGPWTVEEDLLLVNYIAAHGEGRWNALARCAGLKRTGKSCRLRWLNYLRPDVRRGNMTAEEQLLILELHGRWGNRWSKIAQHLPGRTDNEIKNYWRTRVQKHAKHLNCDVNSQQFKDLMRYLWMPRLLERIHRSSQSQSHDADDADLSVSAATSCITSDLVVDAHHPPLAMADSNDSAAMWQQHQAPQMSVAGAPPPTTTMAQHVVLPTAAASCHQMQDQFVCARAAETTTCCWSESESLPGLAGLYYDDAAAALPEFDVETMAMWGPEDDPWYTQMLGLSMPPPSHFPSIAVTPVWDPYQQHVVGEQQQQVAGSSIDQPLTPFTVVCTKHSCSAALCPTPKIKSHRRQEIQVQSLICFDDLQSRGCSLLIVRSLPLLFELAHDDDSHHGDDDHDDDEGGTAIKKQLLRRRRRGRRPAGGGHHAGKPVADGLHHGPALERHRGSGSRHKLRRGGDGDGLAVIAGLGIPRRRSWPLPPSSASCCRCRRRPPAAVVCRREMGKGEERGWRKRVELTCGSHTGVTAMDGKCDGGGMDPILQSSSGTQQIS</sequence>
<dbReference type="Pfam" id="PF00249">
    <property type="entry name" value="Myb_DNA-binding"/>
    <property type="match status" value="2"/>
</dbReference>
<dbReference type="PROSITE" id="PS51294">
    <property type="entry name" value="HTH_MYB"/>
    <property type="match status" value="2"/>
</dbReference>
<keyword evidence="4" id="KW-0238">DNA-binding</keyword>
<feature type="region of interest" description="Disordered" evidence="7">
    <location>
        <begin position="546"/>
        <end position="567"/>
    </location>
</feature>
<comment type="subcellular location">
    <subcellularLocation>
        <location evidence="1">Nucleus</location>
    </subcellularLocation>
</comment>
<dbReference type="EnsemblPlants" id="ORUFI07G27930.1">
    <property type="protein sequence ID" value="ORUFI07G27930.1"/>
    <property type="gene ID" value="ORUFI07G27930"/>
</dbReference>
<feature type="region of interest" description="Disordered" evidence="7">
    <location>
        <begin position="426"/>
        <end position="475"/>
    </location>
</feature>
<dbReference type="PROSITE" id="PS50090">
    <property type="entry name" value="MYB_LIKE"/>
    <property type="match status" value="2"/>
</dbReference>
<dbReference type="PANTHER" id="PTHR45675:SF95">
    <property type="entry name" value="MYB TRANSCRIPTION FACTOR"/>
    <property type="match status" value="1"/>
</dbReference>
<evidence type="ECO:0000256" key="7">
    <source>
        <dbReference type="SAM" id="MobiDB-lite"/>
    </source>
</evidence>
<feature type="domain" description="Myb-like" evidence="8">
    <location>
        <begin position="69"/>
        <end position="119"/>
    </location>
</feature>
<dbReference type="FunFam" id="1.10.10.60:FF:000011">
    <property type="entry name" value="Myb transcription factor"/>
    <property type="match status" value="1"/>
</dbReference>
<keyword evidence="11" id="KW-1185">Reference proteome</keyword>
<evidence type="ECO:0000259" key="9">
    <source>
        <dbReference type="PROSITE" id="PS51294"/>
    </source>
</evidence>
<dbReference type="Gene3D" id="1.10.10.60">
    <property type="entry name" value="Homeodomain-like"/>
    <property type="match status" value="2"/>
</dbReference>
<dbReference type="PANTHER" id="PTHR45675">
    <property type="entry name" value="MYB TRANSCRIPTION FACTOR-RELATED-RELATED"/>
    <property type="match status" value="1"/>
</dbReference>
<dbReference type="GO" id="GO:0005634">
    <property type="term" value="C:nucleus"/>
    <property type="evidence" value="ECO:0007669"/>
    <property type="project" value="UniProtKB-SubCell"/>
</dbReference>
<keyword evidence="5" id="KW-0804">Transcription</keyword>
<feature type="compositionally biased region" description="Basic and acidic residues" evidence="7">
    <location>
        <begin position="451"/>
        <end position="462"/>
    </location>
</feature>
<dbReference type="STRING" id="4529.A0A0E0QD02"/>
<protein>
    <submittedName>
        <fullName evidence="10">Uncharacterized protein</fullName>
    </submittedName>
</protein>
<dbReference type="HOGENOM" id="CLU_480940_0_0_1"/>
<evidence type="ECO:0000313" key="11">
    <source>
        <dbReference type="Proteomes" id="UP000008022"/>
    </source>
</evidence>
<dbReference type="InterPro" id="IPR001005">
    <property type="entry name" value="SANT/Myb"/>
</dbReference>
<feature type="compositionally biased region" description="Polar residues" evidence="7">
    <location>
        <begin position="557"/>
        <end position="567"/>
    </location>
</feature>
<feature type="region of interest" description="Disordered" evidence="7">
    <location>
        <begin position="1"/>
        <end position="21"/>
    </location>
</feature>
<dbReference type="Gramene" id="ORUFI07G27930.1">
    <property type="protein sequence ID" value="ORUFI07G27930.1"/>
    <property type="gene ID" value="ORUFI07G27930"/>
</dbReference>
<evidence type="ECO:0000256" key="3">
    <source>
        <dbReference type="ARBA" id="ARBA00023015"/>
    </source>
</evidence>
<dbReference type="eggNOG" id="KOG0048">
    <property type="taxonomic scope" value="Eukaryota"/>
</dbReference>
<dbReference type="GO" id="GO:0003700">
    <property type="term" value="F:DNA-binding transcription factor activity"/>
    <property type="evidence" value="ECO:0007669"/>
    <property type="project" value="InterPro"/>
</dbReference>
<evidence type="ECO:0000313" key="10">
    <source>
        <dbReference type="EnsemblPlants" id="ORUFI07G27930.1"/>
    </source>
</evidence>
<name>A0A0E0QD02_ORYRU</name>
<accession>A0A0E0QD02</accession>
<evidence type="ECO:0000256" key="4">
    <source>
        <dbReference type="ARBA" id="ARBA00023125"/>
    </source>
</evidence>
<dbReference type="AlphaFoldDB" id="A0A0E0QD02"/>
<feature type="domain" description="Myb-like" evidence="8">
    <location>
        <begin position="16"/>
        <end position="68"/>
    </location>
</feature>
<dbReference type="FunFam" id="1.10.10.60:FF:000107">
    <property type="entry name" value="MYB transcription factor"/>
    <property type="match status" value="1"/>
</dbReference>